<name>A0A5D3CXV4_CUCMM</name>
<comment type="caution">
    <text evidence="1">The sequence shown here is derived from an EMBL/GenBank/DDBJ whole genome shotgun (WGS) entry which is preliminary data.</text>
</comment>
<dbReference type="EMBL" id="SSTD01008307">
    <property type="protein sequence ID" value="TYK16372.1"/>
    <property type="molecule type" value="Genomic_DNA"/>
</dbReference>
<accession>A0A5D3CXV4</accession>
<gene>
    <name evidence="1" type="ORF">E5676_scaffold21G001620</name>
</gene>
<dbReference type="Proteomes" id="UP000321947">
    <property type="component" value="Unassembled WGS sequence"/>
</dbReference>
<dbReference type="AlphaFoldDB" id="A0A5D3CXV4"/>
<sequence length="94" mass="10814">MYNIEEDPKDPIEALSLVDADLLQEAINDEMKPLESNRTCHPIDLPLGYKAISCKWIFRKKLKPDGSIDKYKASLVAKEDEIYMDQREGFIVRG</sequence>
<evidence type="ECO:0000313" key="2">
    <source>
        <dbReference type="Proteomes" id="UP000321947"/>
    </source>
</evidence>
<reference evidence="1 2" key="1">
    <citation type="submission" date="2019-08" db="EMBL/GenBank/DDBJ databases">
        <title>Draft genome sequences of two oriental melons (Cucumis melo L. var makuwa).</title>
        <authorList>
            <person name="Kwon S.-Y."/>
        </authorList>
    </citation>
    <scope>NUCLEOTIDE SEQUENCE [LARGE SCALE GENOMIC DNA]</scope>
    <source>
        <strain evidence="2">cv. Chang Bougi</strain>
        <tissue evidence="1">Leaf</tissue>
    </source>
</reference>
<evidence type="ECO:0000313" key="1">
    <source>
        <dbReference type="EMBL" id="TYK16372.1"/>
    </source>
</evidence>
<organism evidence="1 2">
    <name type="scientific">Cucumis melo var. makuwa</name>
    <name type="common">Oriental melon</name>
    <dbReference type="NCBI Taxonomy" id="1194695"/>
    <lineage>
        <taxon>Eukaryota</taxon>
        <taxon>Viridiplantae</taxon>
        <taxon>Streptophyta</taxon>
        <taxon>Embryophyta</taxon>
        <taxon>Tracheophyta</taxon>
        <taxon>Spermatophyta</taxon>
        <taxon>Magnoliopsida</taxon>
        <taxon>eudicotyledons</taxon>
        <taxon>Gunneridae</taxon>
        <taxon>Pentapetalae</taxon>
        <taxon>rosids</taxon>
        <taxon>fabids</taxon>
        <taxon>Cucurbitales</taxon>
        <taxon>Cucurbitaceae</taxon>
        <taxon>Benincaseae</taxon>
        <taxon>Cucumis</taxon>
    </lineage>
</organism>
<protein>
    <submittedName>
        <fullName evidence="1">Putative Polyprotein</fullName>
    </submittedName>
</protein>
<proteinExistence type="predicted"/>